<gene>
    <name evidence="1" type="ORF">ORAREDHAP_LOCUS14401</name>
</gene>
<evidence type="ECO:0008006" key="3">
    <source>
        <dbReference type="Google" id="ProtNLM"/>
    </source>
</evidence>
<dbReference type="Proteomes" id="UP000507245">
    <property type="component" value="Unassembled WGS sequence"/>
</dbReference>
<sequence>MRVMIDGGSSADVMFWNTFKRMKLDENGIRPNPTPLFAFEGSKARARGDVTLPVIAAGKTLSVTFVVVDARVPTM</sequence>
<protein>
    <recommendedName>
        <fullName evidence="3">Peptidase A2 domain-containing protein</fullName>
    </recommendedName>
</protein>
<reference evidence="2" key="1">
    <citation type="journal article" date="2020" name="Genome Biol.">
        <title>Gamete binning: chromosome-level and haplotype-resolved genome assembly enabled by high-throughput single-cell sequencing of gamete genomes.</title>
        <authorList>
            <person name="Campoy J.A."/>
            <person name="Sun H."/>
            <person name="Goel M."/>
            <person name="Jiao W.-B."/>
            <person name="Folz-Donahue K."/>
            <person name="Wang N."/>
            <person name="Rubio M."/>
            <person name="Liu C."/>
            <person name="Kukat C."/>
            <person name="Ruiz D."/>
            <person name="Huettel B."/>
            <person name="Schneeberger K."/>
        </authorList>
    </citation>
    <scope>NUCLEOTIDE SEQUENCE [LARGE SCALE GENOMIC DNA]</scope>
    <source>
        <strain evidence="2">cv. Rojo Pasion</strain>
    </source>
</reference>
<evidence type="ECO:0000313" key="2">
    <source>
        <dbReference type="Proteomes" id="UP000507245"/>
    </source>
</evidence>
<dbReference type="OrthoDB" id="1166097at2759"/>
<proteinExistence type="predicted"/>
<dbReference type="PANTHER" id="PTHR33240:SF17">
    <property type="entry name" value="EUKARYOTIC PEPTIDE CHAIN RELEASE FACTOR GTP-BINDING SUBUNIT-LIKE"/>
    <property type="match status" value="1"/>
</dbReference>
<evidence type="ECO:0000313" key="1">
    <source>
        <dbReference type="EMBL" id="CAB4299753.1"/>
    </source>
</evidence>
<dbReference type="EMBL" id="CAEKKB010000002">
    <property type="protein sequence ID" value="CAB4299753.1"/>
    <property type="molecule type" value="Genomic_DNA"/>
</dbReference>
<dbReference type="PANTHER" id="PTHR33240">
    <property type="entry name" value="OS08G0508500 PROTEIN"/>
    <property type="match status" value="1"/>
</dbReference>
<organism evidence="1 2">
    <name type="scientific">Prunus armeniaca</name>
    <name type="common">Apricot</name>
    <name type="synonym">Armeniaca vulgaris</name>
    <dbReference type="NCBI Taxonomy" id="36596"/>
    <lineage>
        <taxon>Eukaryota</taxon>
        <taxon>Viridiplantae</taxon>
        <taxon>Streptophyta</taxon>
        <taxon>Embryophyta</taxon>
        <taxon>Tracheophyta</taxon>
        <taxon>Spermatophyta</taxon>
        <taxon>Magnoliopsida</taxon>
        <taxon>eudicotyledons</taxon>
        <taxon>Gunneridae</taxon>
        <taxon>Pentapetalae</taxon>
        <taxon>rosids</taxon>
        <taxon>fabids</taxon>
        <taxon>Rosales</taxon>
        <taxon>Rosaceae</taxon>
        <taxon>Amygdaloideae</taxon>
        <taxon>Amygdaleae</taxon>
        <taxon>Prunus</taxon>
    </lineage>
</organism>
<accession>A0A6J5WHD9</accession>
<dbReference type="AlphaFoldDB" id="A0A6J5WHD9"/>
<name>A0A6J5WHD9_PRUAR</name>
<keyword evidence="2" id="KW-1185">Reference proteome</keyword>